<keyword evidence="1" id="KW-0472">Membrane</keyword>
<evidence type="ECO:0000313" key="4">
    <source>
        <dbReference type="EMBL" id="WFN23917.1"/>
    </source>
</evidence>
<dbReference type="NCBIfam" id="TIGR02743">
    <property type="entry name" value="TraW"/>
    <property type="match status" value="1"/>
</dbReference>
<keyword evidence="4" id="KW-0614">Plasmid</keyword>
<protein>
    <submittedName>
        <fullName evidence="3">Type-F conjugative transfer system protein TraW</fullName>
    </submittedName>
</protein>
<reference evidence="4 6" key="1">
    <citation type="submission" date="2021-12" db="EMBL/GenBank/DDBJ databases">
        <title>Genomic and phenotypic characterization of three Burkholderia contaminans isolates recovered from different sources.</title>
        <authorList>
            <person name="Lopez De Volder A."/>
            <person name="Fan Y."/>
            <person name="Nunvar J."/>
            <person name="Herrera T."/>
            <person name="Timp W."/>
            <person name="Degrossi J."/>
        </authorList>
    </citation>
    <scope>NUCLEOTIDE SEQUENCE [LARGE SCALE GENOMIC DNA]</scope>
    <source>
        <strain evidence="4 6">LMG 23361</strain>
        <plasmid evidence="4 6">unnamed2</plasmid>
    </source>
</reference>
<evidence type="ECO:0000313" key="6">
    <source>
        <dbReference type="Proteomes" id="UP001220209"/>
    </source>
</evidence>
<dbReference type="InterPro" id="IPR025864">
    <property type="entry name" value="TraW_N_dom"/>
</dbReference>
<dbReference type="EMBL" id="JAUJQS010000034">
    <property type="protein sequence ID" value="MDN7569267.1"/>
    <property type="molecule type" value="Genomic_DNA"/>
</dbReference>
<dbReference type="EMBL" id="CP090644">
    <property type="protein sequence ID" value="WFN23917.1"/>
    <property type="molecule type" value="Genomic_DNA"/>
</dbReference>
<keyword evidence="1" id="KW-0812">Transmembrane</keyword>
<accession>A0AAP4VKK0</accession>
<organism evidence="3 5">
    <name type="scientific">Burkholderia contaminans</name>
    <dbReference type="NCBI Taxonomy" id="488447"/>
    <lineage>
        <taxon>Bacteria</taxon>
        <taxon>Pseudomonadati</taxon>
        <taxon>Pseudomonadota</taxon>
        <taxon>Betaproteobacteria</taxon>
        <taxon>Burkholderiales</taxon>
        <taxon>Burkholderiaceae</taxon>
        <taxon>Burkholderia</taxon>
        <taxon>Burkholderia cepacia complex</taxon>
    </lineage>
</organism>
<dbReference type="Proteomes" id="UP001172109">
    <property type="component" value="Unassembled WGS sequence"/>
</dbReference>
<reference evidence="3" key="2">
    <citation type="submission" date="2023-07" db="EMBL/GenBank/DDBJ databases">
        <title>A collection of bacterial strains from the Burkholderia cepacia Research Laboratory and Repository.</title>
        <authorList>
            <person name="Lipuma J."/>
            <person name="Spilker T."/>
            <person name="Caverly L."/>
        </authorList>
    </citation>
    <scope>NUCLEOTIDE SEQUENCE</scope>
    <source>
        <strain evidence="3">AU44979</strain>
    </source>
</reference>
<dbReference type="RefSeq" id="WP_223274481.1">
    <property type="nucleotide sequence ID" value="NZ_CP102485.1"/>
</dbReference>
<feature type="domain" description="Type-F conjugative transfer system protein TraW N-terminal" evidence="2">
    <location>
        <begin position="28"/>
        <end position="56"/>
    </location>
</feature>
<evidence type="ECO:0000313" key="5">
    <source>
        <dbReference type="Proteomes" id="UP001172109"/>
    </source>
</evidence>
<gene>
    <name evidence="3" type="primary">traW</name>
    <name evidence="4" type="ORF">LXE91_41535</name>
    <name evidence="3" type="ORF">QZM56_32680</name>
</gene>
<name>A0AAP4VKK0_9BURK</name>
<geneLocation type="plasmid" evidence="4 6">
    <name>unnamed2</name>
</geneLocation>
<sequence>MDTGIGPACLLVGWRQLRQLIRRAAVLWIAALTVAVSPISAIAEDLGVVGPTYPIAEHDAIAMLKRRLLELQANGGLAAIERRARQRALHDVTSLPPVPGISTVSAYSSRLIDPTVTYSKPVTNDEGAVIVAAGTRINPLDIVTLHERLVFFDGRDAGQVKAVQALAARSGDSIKPILTAGSWFDLTKSWKRQVYFDQQGRLSQRFGITRVPAVISQRGNQLLLEEEPAEQLR</sequence>
<keyword evidence="1" id="KW-1133">Transmembrane helix</keyword>
<feature type="transmembrane region" description="Helical" evidence="1">
    <location>
        <begin position="25"/>
        <end position="43"/>
    </location>
</feature>
<dbReference type="Proteomes" id="UP001220209">
    <property type="component" value="Plasmid unnamed2"/>
</dbReference>
<proteinExistence type="predicted"/>
<evidence type="ECO:0000259" key="2">
    <source>
        <dbReference type="Pfam" id="PF12477"/>
    </source>
</evidence>
<evidence type="ECO:0000256" key="1">
    <source>
        <dbReference type="SAM" id="Phobius"/>
    </source>
</evidence>
<dbReference type="InterPro" id="IPR014114">
    <property type="entry name" value="TraW"/>
</dbReference>
<dbReference type="Pfam" id="PF12477">
    <property type="entry name" value="TraW_N"/>
    <property type="match status" value="1"/>
</dbReference>
<dbReference type="AlphaFoldDB" id="A0AAP4VKK0"/>
<evidence type="ECO:0000313" key="3">
    <source>
        <dbReference type="EMBL" id="MDN7569267.1"/>
    </source>
</evidence>